<comment type="caution">
    <text evidence="1">The sequence shown here is derived from an EMBL/GenBank/DDBJ whole genome shotgun (WGS) entry which is preliminary data.</text>
</comment>
<accession>A0ABQ9I094</accession>
<dbReference type="EMBL" id="JARBHB010000003">
    <property type="protein sequence ID" value="KAJ8890029.1"/>
    <property type="molecule type" value="Genomic_DNA"/>
</dbReference>
<keyword evidence="2" id="KW-1185">Reference proteome</keyword>
<reference evidence="1 2" key="1">
    <citation type="submission" date="2023-02" db="EMBL/GenBank/DDBJ databases">
        <title>LHISI_Scaffold_Assembly.</title>
        <authorList>
            <person name="Stuart O.P."/>
            <person name="Cleave R."/>
            <person name="Magrath M.J.L."/>
            <person name="Mikheyev A.S."/>
        </authorList>
    </citation>
    <scope>NUCLEOTIDE SEQUENCE [LARGE SCALE GENOMIC DNA]</scope>
    <source>
        <strain evidence="1">Daus_M_001</strain>
        <tissue evidence="1">Leg muscle</tissue>
    </source>
</reference>
<name>A0ABQ9I094_9NEOP</name>
<evidence type="ECO:0000313" key="2">
    <source>
        <dbReference type="Proteomes" id="UP001159363"/>
    </source>
</evidence>
<dbReference type="Proteomes" id="UP001159363">
    <property type="component" value="Chromosome 3"/>
</dbReference>
<sequence length="501" mass="55128">MNSRNTRGSSYHAAENVTKTAGEVIFLFPPVSLKKADVRNATGNSVLPSRAARSVRNVSIATDTRRVCGRCSLTCVKTVHDKPISARLFDDKLYACGGESMEWILSREPEGSCAVRRAAVEPEMGATVAERLAPRRTGFNPRPGHRTFESGNRAGRCRWSAGFLGDLLFPPPLHSGAAPYSFQSPSSALKTSLLRAAQISSLTHVMKTSPRDAARWFHILGTRRPRVGLLRSSIFSAISRPREAIHLRTFKEAGRIVLLQNDVCSERYWIHLLRPKPCNLTGGKVKDEPGVLVKSQPQLQEARSKPSYNCQACGSIQTSRRPRCWKQWATRAGREGRERLRPATPREESPCCAPSSVLPVVPDILSLVPEFNFPCLVTLAEHHTMPLHQHLPSAHDPRTLHDTWSHPASRPGNWHGPDYGFAVQYSSRYMLCGENTVRQLRALRLAAMAHLMGEAVSPLPIMRLLASNAGKSSRLAGTLVLKFFQSVQTPLVYGGASAGSG</sequence>
<evidence type="ECO:0000313" key="1">
    <source>
        <dbReference type="EMBL" id="KAJ8890029.1"/>
    </source>
</evidence>
<proteinExistence type="predicted"/>
<protein>
    <submittedName>
        <fullName evidence="1">Uncharacterized protein</fullName>
    </submittedName>
</protein>
<gene>
    <name evidence="1" type="ORF">PR048_009535</name>
</gene>
<organism evidence="1 2">
    <name type="scientific">Dryococelus australis</name>
    <dbReference type="NCBI Taxonomy" id="614101"/>
    <lineage>
        <taxon>Eukaryota</taxon>
        <taxon>Metazoa</taxon>
        <taxon>Ecdysozoa</taxon>
        <taxon>Arthropoda</taxon>
        <taxon>Hexapoda</taxon>
        <taxon>Insecta</taxon>
        <taxon>Pterygota</taxon>
        <taxon>Neoptera</taxon>
        <taxon>Polyneoptera</taxon>
        <taxon>Phasmatodea</taxon>
        <taxon>Verophasmatodea</taxon>
        <taxon>Anareolatae</taxon>
        <taxon>Phasmatidae</taxon>
        <taxon>Eurycanthinae</taxon>
        <taxon>Dryococelus</taxon>
    </lineage>
</organism>